<dbReference type="InterPro" id="IPR051730">
    <property type="entry name" value="NASP-like"/>
</dbReference>
<dbReference type="Proteomes" id="UP000799421">
    <property type="component" value="Unassembled WGS sequence"/>
</dbReference>
<evidence type="ECO:0000313" key="5">
    <source>
        <dbReference type="EMBL" id="KAF2858908.1"/>
    </source>
</evidence>
<dbReference type="PANTHER" id="PTHR15081:SF1">
    <property type="entry name" value="NUCLEAR AUTOANTIGENIC SPERM PROTEIN"/>
    <property type="match status" value="1"/>
</dbReference>
<evidence type="ECO:0000256" key="3">
    <source>
        <dbReference type="SAM" id="MobiDB-lite"/>
    </source>
</evidence>
<keyword evidence="6" id="KW-1185">Reference proteome</keyword>
<name>A0A6A7BWP6_9PEZI</name>
<feature type="region of interest" description="Disordered" evidence="3">
    <location>
        <begin position="162"/>
        <end position="212"/>
    </location>
</feature>
<reference evidence="5" key="1">
    <citation type="journal article" date="2020" name="Stud. Mycol.">
        <title>101 Dothideomycetes genomes: a test case for predicting lifestyles and emergence of pathogens.</title>
        <authorList>
            <person name="Haridas S."/>
            <person name="Albert R."/>
            <person name="Binder M."/>
            <person name="Bloem J."/>
            <person name="Labutti K."/>
            <person name="Salamov A."/>
            <person name="Andreopoulos B."/>
            <person name="Baker S."/>
            <person name="Barry K."/>
            <person name="Bills G."/>
            <person name="Bluhm B."/>
            <person name="Cannon C."/>
            <person name="Castanera R."/>
            <person name="Culley D."/>
            <person name="Daum C."/>
            <person name="Ezra D."/>
            <person name="Gonzalez J."/>
            <person name="Henrissat B."/>
            <person name="Kuo A."/>
            <person name="Liang C."/>
            <person name="Lipzen A."/>
            <person name="Lutzoni F."/>
            <person name="Magnuson J."/>
            <person name="Mondo S."/>
            <person name="Nolan M."/>
            <person name="Ohm R."/>
            <person name="Pangilinan J."/>
            <person name="Park H.-J."/>
            <person name="Ramirez L."/>
            <person name="Alfaro M."/>
            <person name="Sun H."/>
            <person name="Tritt A."/>
            <person name="Yoshinaga Y."/>
            <person name="Zwiers L.-H."/>
            <person name="Turgeon B."/>
            <person name="Goodwin S."/>
            <person name="Spatafora J."/>
            <person name="Crous P."/>
            <person name="Grigoriev I."/>
        </authorList>
    </citation>
    <scope>NUCLEOTIDE SEQUENCE</scope>
    <source>
        <strain evidence="5">CBS 480.64</strain>
    </source>
</reference>
<dbReference type="AlphaFoldDB" id="A0A6A7BWP6"/>
<evidence type="ECO:0000256" key="2">
    <source>
        <dbReference type="ARBA" id="ARBA00022803"/>
    </source>
</evidence>
<evidence type="ECO:0000256" key="1">
    <source>
        <dbReference type="ARBA" id="ARBA00022737"/>
    </source>
</evidence>
<dbReference type="InterPro" id="IPR011990">
    <property type="entry name" value="TPR-like_helical_dom_sf"/>
</dbReference>
<feature type="region of interest" description="Disordered" evidence="3">
    <location>
        <begin position="280"/>
        <end position="320"/>
    </location>
</feature>
<evidence type="ECO:0000259" key="4">
    <source>
        <dbReference type="Pfam" id="PF10516"/>
    </source>
</evidence>
<dbReference type="GO" id="GO:0005654">
    <property type="term" value="C:nucleoplasm"/>
    <property type="evidence" value="ECO:0007669"/>
    <property type="project" value="TreeGrafter"/>
</dbReference>
<feature type="compositionally biased region" description="Acidic residues" evidence="3">
    <location>
        <begin position="113"/>
        <end position="137"/>
    </location>
</feature>
<feature type="region of interest" description="Disordered" evidence="3">
    <location>
        <begin position="415"/>
        <end position="445"/>
    </location>
</feature>
<organism evidence="5 6">
    <name type="scientific">Piedraia hortae CBS 480.64</name>
    <dbReference type="NCBI Taxonomy" id="1314780"/>
    <lineage>
        <taxon>Eukaryota</taxon>
        <taxon>Fungi</taxon>
        <taxon>Dikarya</taxon>
        <taxon>Ascomycota</taxon>
        <taxon>Pezizomycotina</taxon>
        <taxon>Dothideomycetes</taxon>
        <taxon>Dothideomycetidae</taxon>
        <taxon>Capnodiales</taxon>
        <taxon>Piedraiaceae</taxon>
        <taxon>Piedraia</taxon>
    </lineage>
</organism>
<dbReference type="GO" id="GO:0006335">
    <property type="term" value="P:DNA replication-dependent chromatin assembly"/>
    <property type="evidence" value="ECO:0007669"/>
    <property type="project" value="TreeGrafter"/>
</dbReference>
<evidence type="ECO:0000313" key="6">
    <source>
        <dbReference type="Proteomes" id="UP000799421"/>
    </source>
</evidence>
<dbReference type="Pfam" id="PF10516">
    <property type="entry name" value="SHNi-TPR"/>
    <property type="match status" value="1"/>
</dbReference>
<feature type="compositionally biased region" description="Basic and acidic residues" evidence="3">
    <location>
        <begin position="184"/>
        <end position="204"/>
    </location>
</feature>
<dbReference type="PANTHER" id="PTHR15081">
    <property type="entry name" value="NUCLEAR AUTOANTIGENIC SPERM PROTEIN NASP -RELATED"/>
    <property type="match status" value="1"/>
</dbReference>
<feature type="compositionally biased region" description="Low complexity" evidence="3">
    <location>
        <begin position="79"/>
        <end position="96"/>
    </location>
</feature>
<dbReference type="InterPro" id="IPR019544">
    <property type="entry name" value="Tetratricopeptide_SHNi-TPR_dom"/>
</dbReference>
<dbReference type="EMBL" id="MU006001">
    <property type="protein sequence ID" value="KAF2858908.1"/>
    <property type="molecule type" value="Genomic_DNA"/>
</dbReference>
<dbReference type="GO" id="GO:0034080">
    <property type="term" value="P:CENP-A containing chromatin assembly"/>
    <property type="evidence" value="ECO:0007669"/>
    <property type="project" value="TreeGrafter"/>
</dbReference>
<sequence>MASSTENQSKLANLTTRAAHQSSLKNHAAATELYSEAVALQDEINGEMNPANAELLFRYGKSLFQVAVGKSDVLGGGAASKPSGAANGAPSAARKSAGSHPPASGRLIQITNDDVESASEEEEGQEEEEEEEEDDDFAIAWEVLDLARVLFERRLGELNETSDVDAKQGSTAKGESNGTGMKQDTTKDEGSTNAARDADGKDSSTSKSQGQTIKEHLSEIHDIQAEISLENERFHDAVNDATKALALKKNLYPQSSRLVAEAHFKLALALEFASLIPSEQEGKETTTQDHHNSGDANAKPAEGGKTANTENGSGVTLPEKKVLRSKAAEQISLAIRSSEMHLSSLLAQKGVASKEVTEIKEIIAEMKLRLAELRRPVDAPKVEEEEVKDLLGELLKGKGLEDVVASAKDVSGLVKRKEAVASTGGKRKAEEDGEGEGQGKKKRAG</sequence>
<proteinExistence type="predicted"/>
<feature type="region of interest" description="Disordered" evidence="3">
    <location>
        <begin position="79"/>
        <end position="137"/>
    </location>
</feature>
<keyword evidence="2" id="KW-0802">TPR repeat</keyword>
<feature type="domain" description="Tetratricopeptide SHNi-TPR" evidence="4">
    <location>
        <begin position="218"/>
        <end position="255"/>
    </location>
</feature>
<keyword evidence="1" id="KW-0677">Repeat</keyword>
<dbReference type="Gene3D" id="1.25.40.10">
    <property type="entry name" value="Tetratricopeptide repeat domain"/>
    <property type="match status" value="1"/>
</dbReference>
<feature type="compositionally biased region" description="Polar residues" evidence="3">
    <location>
        <begin position="168"/>
        <end position="183"/>
    </location>
</feature>
<dbReference type="GO" id="GO:0042393">
    <property type="term" value="F:histone binding"/>
    <property type="evidence" value="ECO:0007669"/>
    <property type="project" value="TreeGrafter"/>
</dbReference>
<accession>A0A6A7BWP6</accession>
<gene>
    <name evidence="5" type="ORF">K470DRAFT_259406</name>
</gene>
<feature type="compositionally biased region" description="Basic and acidic residues" evidence="3">
    <location>
        <begin position="280"/>
        <end position="293"/>
    </location>
</feature>
<protein>
    <recommendedName>
        <fullName evidence="4">Tetratricopeptide SHNi-TPR domain-containing protein</fullName>
    </recommendedName>
</protein>
<dbReference type="OrthoDB" id="5587616at2759"/>